<keyword evidence="2" id="KW-0813">Transport</keyword>
<feature type="transmembrane region" description="Helical" evidence="6">
    <location>
        <begin position="249"/>
        <end position="270"/>
    </location>
</feature>
<protein>
    <recommendedName>
        <fullName evidence="7">Major facilitator superfamily (MFS) profile domain-containing protein</fullName>
    </recommendedName>
</protein>
<dbReference type="STRING" id="999415.HMPREF9943_01270"/>
<evidence type="ECO:0000256" key="5">
    <source>
        <dbReference type="ARBA" id="ARBA00023136"/>
    </source>
</evidence>
<evidence type="ECO:0000256" key="2">
    <source>
        <dbReference type="ARBA" id="ARBA00022448"/>
    </source>
</evidence>
<dbReference type="BioCyc" id="ECAT999415-HMP:GTTI-1304-MONOMER"/>
<evidence type="ECO:0000256" key="4">
    <source>
        <dbReference type="ARBA" id="ARBA00022989"/>
    </source>
</evidence>
<keyword evidence="3 6" id="KW-0812">Transmembrane</keyword>
<feature type="transmembrane region" description="Helical" evidence="6">
    <location>
        <begin position="135"/>
        <end position="154"/>
    </location>
</feature>
<dbReference type="Gene3D" id="1.20.1250.20">
    <property type="entry name" value="MFS general substrate transporter like domains"/>
    <property type="match status" value="2"/>
</dbReference>
<keyword evidence="9" id="KW-1185">Reference proteome</keyword>
<accession>M2PLB5</accession>
<feature type="transmembrane region" description="Helical" evidence="6">
    <location>
        <begin position="282"/>
        <end position="303"/>
    </location>
</feature>
<keyword evidence="5 6" id="KW-0472">Membrane</keyword>
<dbReference type="RefSeq" id="WP_004803221.1">
    <property type="nucleotide sequence ID" value="NZ_AUGJ01000001.1"/>
</dbReference>
<evidence type="ECO:0000256" key="6">
    <source>
        <dbReference type="SAM" id="Phobius"/>
    </source>
</evidence>
<evidence type="ECO:0000313" key="9">
    <source>
        <dbReference type="Proteomes" id="UP000011758"/>
    </source>
</evidence>
<feature type="transmembrane region" description="Helical" evidence="6">
    <location>
        <begin position="216"/>
        <end position="237"/>
    </location>
</feature>
<dbReference type="AlphaFoldDB" id="M2PLB5"/>
<feature type="transmembrane region" description="Helical" evidence="6">
    <location>
        <begin position="97"/>
        <end position="123"/>
    </location>
</feature>
<dbReference type="InterPro" id="IPR011701">
    <property type="entry name" value="MFS"/>
</dbReference>
<comment type="subcellular location">
    <subcellularLocation>
        <location evidence="1">Cell membrane</location>
        <topology evidence="1">Multi-pass membrane protein</topology>
    </subcellularLocation>
</comment>
<dbReference type="Proteomes" id="UP000011758">
    <property type="component" value="Unassembled WGS sequence"/>
</dbReference>
<dbReference type="InterPro" id="IPR052983">
    <property type="entry name" value="MFS_Riboflavin_Transporter"/>
</dbReference>
<feature type="transmembrane region" description="Helical" evidence="6">
    <location>
        <begin position="376"/>
        <end position="395"/>
    </location>
</feature>
<dbReference type="PANTHER" id="PTHR43385:SF1">
    <property type="entry name" value="RIBOFLAVIN TRANSPORTER RIBJ"/>
    <property type="match status" value="1"/>
</dbReference>
<gene>
    <name evidence="8" type="ORF">HMPREF9943_01270</name>
</gene>
<dbReference type="PROSITE" id="PS50850">
    <property type="entry name" value="MFS"/>
    <property type="match status" value="1"/>
</dbReference>
<keyword evidence="4 6" id="KW-1133">Transmembrane helix</keyword>
<evidence type="ECO:0000256" key="1">
    <source>
        <dbReference type="ARBA" id="ARBA00004651"/>
    </source>
</evidence>
<feature type="transmembrane region" description="Helical" evidence="6">
    <location>
        <begin position="343"/>
        <end position="364"/>
    </location>
</feature>
<dbReference type="Pfam" id="PF07690">
    <property type="entry name" value="MFS_1"/>
    <property type="match status" value="1"/>
</dbReference>
<evidence type="ECO:0000259" key="7">
    <source>
        <dbReference type="PROSITE" id="PS50850"/>
    </source>
</evidence>
<feature type="transmembrane region" description="Helical" evidence="6">
    <location>
        <begin position="72"/>
        <end position="91"/>
    </location>
</feature>
<comment type="caution">
    <text evidence="8">The sequence shown here is derived from an EMBL/GenBank/DDBJ whole genome shotgun (WGS) entry which is preliminary data.</text>
</comment>
<organism evidence="8 9">
    <name type="scientific">Eggerthia catenaformis OT 569 = DSM 20559</name>
    <dbReference type="NCBI Taxonomy" id="999415"/>
    <lineage>
        <taxon>Bacteria</taxon>
        <taxon>Bacillati</taxon>
        <taxon>Bacillota</taxon>
        <taxon>Erysipelotrichia</taxon>
        <taxon>Erysipelotrichales</taxon>
        <taxon>Coprobacillaceae</taxon>
        <taxon>Eggerthia</taxon>
    </lineage>
</organism>
<dbReference type="SUPFAM" id="SSF103473">
    <property type="entry name" value="MFS general substrate transporter"/>
    <property type="match status" value="1"/>
</dbReference>
<dbReference type="GO" id="GO:0022857">
    <property type="term" value="F:transmembrane transporter activity"/>
    <property type="evidence" value="ECO:0007669"/>
    <property type="project" value="InterPro"/>
</dbReference>
<sequence length="398" mass="43755">MKKRKLYLLNAFIVLLFVGLPFAWSLFVVPLEKAYGWNRSMTSLAFTGELIFFSIGAIVAGKLSEKISFSKIVKLSAIFLGSGFFLAGFASQYPLILITYSFGCGIGCGMSYNTLLSCIPLWFPEKTATINGTLLVGYALSSALLGPIITLLISYFNVQIAFHIIGIVSFIVIFFGSYQVQKPTPQDLDTLPAIKNQNRGISKDYQTKEMIKTPHFYFLFLAVVFAGGTGSALINHASPMIQEDFKMTAKFAAIIISTNSVFNATGRITWGILFDKIGMKRAVILDGLFLISSGLFIVFSLFIHSIVLFILGNSLLMIGFGGTASNIPSIIRKLFGDLHFAMNYSIMNLNAVLASFIPSVIGIARFASVDYITPSVIISIFMILAFILYFLLISIKMK</sequence>
<name>M2PLB5_9FIRM</name>
<dbReference type="PANTHER" id="PTHR43385">
    <property type="entry name" value="RIBOFLAVIN TRANSPORTER RIBJ"/>
    <property type="match status" value="1"/>
</dbReference>
<dbReference type="InterPro" id="IPR020846">
    <property type="entry name" value="MFS_dom"/>
</dbReference>
<feature type="domain" description="Major facilitator superfamily (MFS) profile" evidence="7">
    <location>
        <begin position="1"/>
        <end position="397"/>
    </location>
</feature>
<reference evidence="8 9" key="1">
    <citation type="submission" date="2013-02" db="EMBL/GenBank/DDBJ databases">
        <title>The Genome Sequence of Lactobacillus catenaformis F0143.</title>
        <authorList>
            <consortium name="The Broad Institute Genome Sequencing Platform"/>
            <person name="Earl A."/>
            <person name="Ward D."/>
            <person name="Feldgarden M."/>
            <person name="Gevers D."/>
            <person name="Izard J."/>
            <person name="Blanton J.M."/>
            <person name="Mathney J."/>
            <person name="Dewhirst F.E."/>
            <person name="Young S.K."/>
            <person name="Zeng Q."/>
            <person name="Gargeya S."/>
            <person name="Fitzgerald M."/>
            <person name="Haas B."/>
            <person name="Abouelleil A."/>
            <person name="Alvarado L."/>
            <person name="Arachchi H.M."/>
            <person name="Berlin A."/>
            <person name="Chapman S.B."/>
            <person name="Gearin G."/>
            <person name="Goldberg J."/>
            <person name="Griggs A."/>
            <person name="Gujja S."/>
            <person name="Hansen M."/>
            <person name="Heiman D."/>
            <person name="Howarth C."/>
            <person name="Larimer J."/>
            <person name="Lui A."/>
            <person name="MacDonald P.J.P."/>
            <person name="McCowen C."/>
            <person name="Montmayeur A."/>
            <person name="Murphy C."/>
            <person name="Neiman D."/>
            <person name="Pearson M."/>
            <person name="Priest M."/>
            <person name="Roberts A."/>
            <person name="Saif S."/>
            <person name="Shea T."/>
            <person name="Sisk P."/>
            <person name="Stolte C."/>
            <person name="Sykes S."/>
            <person name="Wortman J."/>
            <person name="Nusbaum C."/>
            <person name="Birren B."/>
        </authorList>
    </citation>
    <scope>NUCLEOTIDE SEQUENCE [LARGE SCALE GENOMIC DNA]</scope>
    <source>
        <strain evidence="8 9">OT 569</strain>
    </source>
</reference>
<proteinExistence type="predicted"/>
<dbReference type="InterPro" id="IPR036259">
    <property type="entry name" value="MFS_trans_sf"/>
</dbReference>
<dbReference type="OrthoDB" id="9793415at2"/>
<dbReference type="EMBL" id="AGEJ01000021">
    <property type="protein sequence ID" value="EMD16344.1"/>
    <property type="molecule type" value="Genomic_DNA"/>
</dbReference>
<dbReference type="CDD" id="cd17353">
    <property type="entry name" value="MFS_OFA_like"/>
    <property type="match status" value="1"/>
</dbReference>
<evidence type="ECO:0000256" key="3">
    <source>
        <dbReference type="ARBA" id="ARBA00022692"/>
    </source>
</evidence>
<dbReference type="eggNOG" id="COG2223">
    <property type="taxonomic scope" value="Bacteria"/>
</dbReference>
<feature type="transmembrane region" description="Helical" evidence="6">
    <location>
        <begin position="41"/>
        <end position="60"/>
    </location>
</feature>
<evidence type="ECO:0000313" key="8">
    <source>
        <dbReference type="EMBL" id="EMD16344.1"/>
    </source>
</evidence>
<feature type="transmembrane region" description="Helical" evidence="6">
    <location>
        <begin position="309"/>
        <end position="331"/>
    </location>
</feature>
<feature type="transmembrane region" description="Helical" evidence="6">
    <location>
        <begin position="7"/>
        <end position="29"/>
    </location>
</feature>
<feature type="transmembrane region" description="Helical" evidence="6">
    <location>
        <begin position="160"/>
        <end position="178"/>
    </location>
</feature>
<dbReference type="GO" id="GO:0005886">
    <property type="term" value="C:plasma membrane"/>
    <property type="evidence" value="ECO:0007669"/>
    <property type="project" value="UniProtKB-SubCell"/>
</dbReference>